<dbReference type="InterPro" id="IPR011047">
    <property type="entry name" value="Quinoprotein_ADH-like_sf"/>
</dbReference>
<dbReference type="Proteomes" id="UP000319976">
    <property type="component" value="Chromosome"/>
</dbReference>
<name>A0A517T4T9_9PLAN</name>
<dbReference type="PANTHER" id="PTHR34512:SF30">
    <property type="entry name" value="OUTER MEMBRANE PROTEIN ASSEMBLY FACTOR BAMB"/>
    <property type="match status" value="1"/>
</dbReference>
<dbReference type="RefSeq" id="WP_197439895.1">
    <property type="nucleotide sequence ID" value="NZ_CP036316.1"/>
</dbReference>
<dbReference type="EMBL" id="CP036316">
    <property type="protein sequence ID" value="QDT63396.1"/>
    <property type="molecule type" value="Genomic_DNA"/>
</dbReference>
<evidence type="ECO:0000313" key="3">
    <source>
        <dbReference type="EMBL" id="QDT63396.1"/>
    </source>
</evidence>
<reference evidence="3 4" key="1">
    <citation type="submission" date="2019-02" db="EMBL/GenBank/DDBJ databases">
        <title>Deep-cultivation of Planctomycetes and their phenomic and genomic characterization uncovers novel biology.</title>
        <authorList>
            <person name="Wiegand S."/>
            <person name="Jogler M."/>
            <person name="Boedeker C."/>
            <person name="Pinto D."/>
            <person name="Vollmers J."/>
            <person name="Rivas-Marin E."/>
            <person name="Kohn T."/>
            <person name="Peeters S.H."/>
            <person name="Heuer A."/>
            <person name="Rast P."/>
            <person name="Oberbeckmann S."/>
            <person name="Bunk B."/>
            <person name="Jeske O."/>
            <person name="Meyerdierks A."/>
            <person name="Storesund J.E."/>
            <person name="Kallscheuer N."/>
            <person name="Luecker S."/>
            <person name="Lage O.M."/>
            <person name="Pohl T."/>
            <person name="Merkel B.J."/>
            <person name="Hornburger P."/>
            <person name="Mueller R.-W."/>
            <person name="Bruemmer F."/>
            <person name="Labrenz M."/>
            <person name="Spormann A.M."/>
            <person name="Op den Camp H."/>
            <person name="Overmann J."/>
            <person name="Amann R."/>
            <person name="Jetten M.S.M."/>
            <person name="Mascher T."/>
            <person name="Medema M.H."/>
            <person name="Devos D.P."/>
            <person name="Kaster A.-K."/>
            <person name="Ovreas L."/>
            <person name="Rohde M."/>
            <person name="Galperin M.Y."/>
            <person name="Jogler C."/>
        </authorList>
    </citation>
    <scope>NUCLEOTIDE SEQUENCE [LARGE SCALE GENOMIC DNA]</scope>
    <source>
        <strain evidence="3 4">V22</strain>
    </source>
</reference>
<dbReference type="AlphaFoldDB" id="A0A517T4T9"/>
<keyword evidence="1" id="KW-0732">Signal</keyword>
<evidence type="ECO:0000259" key="2">
    <source>
        <dbReference type="Pfam" id="PF13360"/>
    </source>
</evidence>
<evidence type="ECO:0000256" key="1">
    <source>
        <dbReference type="SAM" id="SignalP"/>
    </source>
</evidence>
<dbReference type="InterPro" id="IPR002372">
    <property type="entry name" value="PQQ_rpt_dom"/>
</dbReference>
<dbReference type="Pfam" id="PF13360">
    <property type="entry name" value="PQQ_2"/>
    <property type="match status" value="1"/>
</dbReference>
<feature type="signal peptide" evidence="1">
    <location>
        <begin position="1"/>
        <end position="22"/>
    </location>
</feature>
<organism evidence="3 4">
    <name type="scientific">Calycomorphotria hydatis</name>
    <dbReference type="NCBI Taxonomy" id="2528027"/>
    <lineage>
        <taxon>Bacteria</taxon>
        <taxon>Pseudomonadati</taxon>
        <taxon>Planctomycetota</taxon>
        <taxon>Planctomycetia</taxon>
        <taxon>Planctomycetales</taxon>
        <taxon>Planctomycetaceae</taxon>
        <taxon>Calycomorphotria</taxon>
    </lineage>
</organism>
<protein>
    <submittedName>
        <fullName evidence="3">Outer membrane biogenesis protein BamB</fullName>
    </submittedName>
</protein>
<dbReference type="KEGG" id="chya:V22_06170"/>
<sequence length="441" mass="48847" precursor="true">MAGFPSLRLLLLFSLITSPAFADDWPLWLGPQQDSIWREEGVSMEFPAEGPKTVWRAEVGSGYAGPSVANGNVYVMDRVLDEGASLPGNPFDRSPVEGKERLLCFDDATGDLKWKHEYDCTYRISYALGPRVTPQISDGKVYIQGAEGDLKCLNAESGDVVWSHNYGKDYNAETPMWGFAAHPLIDGDQLICLVGGEGSAVVSFNKETGEELWRSMTVESLGYCPPTIQEAGGTRQLIIWHGTAACGLNPENGEQFWEVPLKADYSMTIAVPRRYEDKLFFMPYQQNSMLLKMLPDHPNVEVAWRASGRKSLHGTNASPFIRDGYIYGCDAKGRFRCVELETGKWIWETLAPTTGDRPQKWGTAFLVLHEPTGKYVLFNEHGELITASLSPKGYEEISRAKILEATGEAGGRNVLWSHPAFANGCVYARNDGALTKVKLTE</sequence>
<proteinExistence type="predicted"/>
<keyword evidence="4" id="KW-1185">Reference proteome</keyword>
<accession>A0A517T4T9</accession>
<evidence type="ECO:0000313" key="4">
    <source>
        <dbReference type="Proteomes" id="UP000319976"/>
    </source>
</evidence>
<dbReference type="SUPFAM" id="SSF50998">
    <property type="entry name" value="Quinoprotein alcohol dehydrogenase-like"/>
    <property type="match status" value="1"/>
</dbReference>
<dbReference type="Gene3D" id="2.130.10.10">
    <property type="entry name" value="YVTN repeat-like/Quinoprotein amine dehydrogenase"/>
    <property type="match status" value="1"/>
</dbReference>
<gene>
    <name evidence="3" type="ORF">V22_06170</name>
</gene>
<feature type="chain" id="PRO_5022123974" evidence="1">
    <location>
        <begin position="23"/>
        <end position="441"/>
    </location>
</feature>
<dbReference type="InterPro" id="IPR015943">
    <property type="entry name" value="WD40/YVTN_repeat-like_dom_sf"/>
</dbReference>
<feature type="domain" description="Pyrrolo-quinoline quinone repeat" evidence="2">
    <location>
        <begin position="99"/>
        <end position="348"/>
    </location>
</feature>
<dbReference type="PANTHER" id="PTHR34512">
    <property type="entry name" value="CELL SURFACE PROTEIN"/>
    <property type="match status" value="1"/>
</dbReference>